<reference evidence="3 4" key="1">
    <citation type="journal article" date="2018" name="Mol. Ecol.">
        <title>The obligate alkalophilic soda-lake fungus Sodiomyces alkalinus has shifted to a protein diet.</title>
        <authorList>
            <person name="Grum-Grzhimaylo A.A."/>
            <person name="Falkoski D.L."/>
            <person name="van den Heuvel J."/>
            <person name="Valero-Jimenez C.A."/>
            <person name="Min B."/>
            <person name="Choi I.G."/>
            <person name="Lipzen A."/>
            <person name="Daum C.G."/>
            <person name="Aanen D.K."/>
            <person name="Tsang A."/>
            <person name="Henrissat B."/>
            <person name="Bilanenko E.N."/>
            <person name="de Vries R.P."/>
            <person name="van Kan J.A.L."/>
            <person name="Grigoriev I.V."/>
            <person name="Debets A.J.M."/>
        </authorList>
    </citation>
    <scope>NUCLEOTIDE SEQUENCE [LARGE SCALE GENOMIC DNA]</scope>
    <source>
        <strain evidence="3 4">F11</strain>
    </source>
</reference>
<evidence type="ECO:0000313" key="3">
    <source>
        <dbReference type="EMBL" id="ROT40924.1"/>
    </source>
</evidence>
<dbReference type="InterPro" id="IPR000366">
    <property type="entry name" value="GPCR_STE2"/>
</dbReference>
<feature type="transmembrane region" description="Helical" evidence="2">
    <location>
        <begin position="192"/>
        <end position="216"/>
    </location>
</feature>
<feature type="transmembrane region" description="Helical" evidence="2">
    <location>
        <begin position="72"/>
        <end position="92"/>
    </location>
</feature>
<dbReference type="PANTHER" id="PTHR28009:SF1">
    <property type="entry name" value="PHEROMONE ALPHA FACTOR RECEPTOR"/>
    <property type="match status" value="1"/>
</dbReference>
<keyword evidence="2" id="KW-1133">Transmembrane helix</keyword>
<feature type="compositionally biased region" description="Basic and acidic residues" evidence="1">
    <location>
        <begin position="364"/>
        <end position="379"/>
    </location>
</feature>
<dbReference type="OrthoDB" id="5402633at2759"/>
<dbReference type="Proteomes" id="UP000272025">
    <property type="component" value="Unassembled WGS sequence"/>
</dbReference>
<dbReference type="GO" id="GO:0000750">
    <property type="term" value="P:pheromone-dependent signal transduction involved in conjugation with cellular fusion"/>
    <property type="evidence" value="ECO:0007669"/>
    <property type="project" value="TreeGrafter"/>
</dbReference>
<evidence type="ECO:0000256" key="2">
    <source>
        <dbReference type="SAM" id="Phobius"/>
    </source>
</evidence>
<feature type="transmembrane region" description="Helical" evidence="2">
    <location>
        <begin position="123"/>
        <end position="141"/>
    </location>
</feature>
<dbReference type="Gene3D" id="1.10.287.920">
    <property type="entry name" value="Pheromone alpha factor receptor"/>
    <property type="match status" value="1"/>
</dbReference>
<accession>A0A3N2Q2D9</accession>
<dbReference type="PRINTS" id="PR00250">
    <property type="entry name" value="GPCRSTE2"/>
</dbReference>
<keyword evidence="3" id="KW-0675">Receptor</keyword>
<dbReference type="AlphaFoldDB" id="A0A3N2Q2D9"/>
<keyword evidence="2" id="KW-0812">Transmembrane</keyword>
<gene>
    <name evidence="3" type="ORF">SODALDRAFT_322181</name>
</gene>
<dbReference type="GO" id="GO:0004932">
    <property type="term" value="F:mating-type factor pheromone receptor activity"/>
    <property type="evidence" value="ECO:0007669"/>
    <property type="project" value="InterPro"/>
</dbReference>
<dbReference type="EMBL" id="ML119052">
    <property type="protein sequence ID" value="ROT40924.1"/>
    <property type="molecule type" value="Genomic_DNA"/>
</dbReference>
<feature type="transmembrane region" description="Helical" evidence="2">
    <location>
        <begin position="263"/>
        <end position="284"/>
    </location>
</feature>
<name>A0A3N2Q2D9_SODAK</name>
<feature type="transmembrane region" description="Helical" evidence="2">
    <location>
        <begin position="153"/>
        <end position="186"/>
    </location>
</feature>
<keyword evidence="4" id="KW-1185">Reference proteome</keyword>
<dbReference type="InterPro" id="IPR027458">
    <property type="entry name" value="STE2_TM1-TM2_sf"/>
</dbReference>
<feature type="region of interest" description="Disordered" evidence="1">
    <location>
        <begin position="354"/>
        <end position="379"/>
    </location>
</feature>
<feature type="transmembrane region" description="Helical" evidence="2">
    <location>
        <begin position="237"/>
        <end position="257"/>
    </location>
</feature>
<sequence length="379" mass="42112">MAPFDPRAQTFVLLAADGVTEIPVSVPDVNTVIRENLATSINYASQLGASFIMLLVLICMSPTTRLAKASQWVHIVGLLLCIIRLTFLTVYFTSDWTEFYSFWALDYSTIAPSQVHTSITAEVFSFLFFVSVQVALGMQAWAMVNLLPDFWKWFFVALSGVMSLLAIAFRLVVSVVQIVAMLNIFWERLMWVVITSSTIATTSIFYYCALFNVKLVTHLIVSRRVLPSRRGLTPMEILVITNGLLMIIPVVFAGLQWGDWTIFQAGSVTYTSVVIFLPLGGLVAQRASFSSSTYELARNDTGTGNSITPLKFGSHFGTNPTDSTCVPSTVTSRIEATRSRDIVDPIDLELREIDEGGSNPAEKGGVRVNREFDRREERI</sequence>
<dbReference type="GeneID" id="39578167"/>
<dbReference type="CDD" id="cd14939">
    <property type="entry name" value="7tmD_STE2"/>
    <property type="match status" value="1"/>
</dbReference>
<protein>
    <submittedName>
        <fullName evidence="3">Pheromone receptor</fullName>
    </submittedName>
</protein>
<dbReference type="Pfam" id="PF02116">
    <property type="entry name" value="STE2"/>
    <property type="match status" value="1"/>
</dbReference>
<dbReference type="GO" id="GO:0038038">
    <property type="term" value="C:G protein-coupled receptor homodimeric complex"/>
    <property type="evidence" value="ECO:0007669"/>
    <property type="project" value="TreeGrafter"/>
</dbReference>
<dbReference type="RefSeq" id="XP_028468730.1">
    <property type="nucleotide sequence ID" value="XM_028609689.1"/>
</dbReference>
<proteinExistence type="predicted"/>
<evidence type="ECO:0000313" key="4">
    <source>
        <dbReference type="Proteomes" id="UP000272025"/>
    </source>
</evidence>
<dbReference type="STRING" id="1314773.A0A3N2Q2D9"/>
<keyword evidence="2" id="KW-0472">Membrane</keyword>
<organism evidence="3 4">
    <name type="scientific">Sodiomyces alkalinus (strain CBS 110278 / VKM F-3762 / F11)</name>
    <name type="common">Alkaliphilic filamentous fungus</name>
    <dbReference type="NCBI Taxonomy" id="1314773"/>
    <lineage>
        <taxon>Eukaryota</taxon>
        <taxon>Fungi</taxon>
        <taxon>Dikarya</taxon>
        <taxon>Ascomycota</taxon>
        <taxon>Pezizomycotina</taxon>
        <taxon>Sordariomycetes</taxon>
        <taxon>Hypocreomycetidae</taxon>
        <taxon>Glomerellales</taxon>
        <taxon>Plectosphaerellaceae</taxon>
        <taxon>Sodiomyces</taxon>
    </lineage>
</organism>
<dbReference type="PANTHER" id="PTHR28009">
    <property type="entry name" value="PHEROMONE ALPHA FACTOR RECEPTOR"/>
    <property type="match status" value="1"/>
</dbReference>
<feature type="transmembrane region" description="Helical" evidence="2">
    <location>
        <begin position="43"/>
        <end position="60"/>
    </location>
</feature>
<evidence type="ECO:0000256" key="1">
    <source>
        <dbReference type="SAM" id="MobiDB-lite"/>
    </source>
</evidence>